<gene>
    <name evidence="2" type="ORF">B5P45_23790</name>
</gene>
<dbReference type="SUPFAM" id="SSF54913">
    <property type="entry name" value="GlnB-like"/>
    <property type="match status" value="1"/>
</dbReference>
<dbReference type="EMBL" id="MZMT01000053">
    <property type="protein sequence ID" value="PIO42581.1"/>
    <property type="molecule type" value="Genomic_DNA"/>
</dbReference>
<comment type="caution">
    <text evidence="2">The sequence shown here is derived from an EMBL/GenBank/DDBJ whole genome shotgun (WGS) entry which is preliminary data.</text>
</comment>
<accession>A0A2N9VSW3</accession>
<evidence type="ECO:0000313" key="2">
    <source>
        <dbReference type="EMBL" id="PIO42581.1"/>
    </source>
</evidence>
<dbReference type="InterPro" id="IPR018551">
    <property type="entry name" value="DUF2007"/>
</dbReference>
<name>A0A2N9VSW3_9HYPH</name>
<reference evidence="3" key="1">
    <citation type="journal article" date="2017" name="Int J Environ Stud">
        <title>Does the Miocene-Pliocene relict legume Oxytropis triphylla form nitrogen-fixing nodules with a combination of bacterial strains?</title>
        <authorList>
            <person name="Safronova V."/>
            <person name="Belimov A."/>
            <person name="Sazanova A."/>
            <person name="Kuznetsova I."/>
            <person name="Popova J."/>
            <person name="Andronov E."/>
            <person name="Verkhozina A."/>
            <person name="Tikhonovich I."/>
        </authorList>
    </citation>
    <scope>NUCLEOTIDE SEQUENCE [LARGE SCALE GENOMIC DNA]</scope>
    <source>
        <strain evidence="3">Tri-38</strain>
    </source>
</reference>
<dbReference type="OrthoDB" id="5297170at2"/>
<dbReference type="AlphaFoldDB" id="A0A2N9VSW3"/>
<dbReference type="Gene3D" id="3.30.70.790">
    <property type="entry name" value="UreE, C-terminal domain"/>
    <property type="match status" value="1"/>
</dbReference>
<sequence>MIEIMRTNDLVLISFVESLLKEARINYFVADSNMSILEGSLGVLARRVMVDEDCENEVRQLLKDAGIEQELRD</sequence>
<proteinExistence type="predicted"/>
<evidence type="ECO:0000259" key="1">
    <source>
        <dbReference type="Pfam" id="PF09413"/>
    </source>
</evidence>
<protein>
    <recommendedName>
        <fullName evidence="1">DUF2007 domain-containing protein</fullName>
    </recommendedName>
</protein>
<dbReference type="KEGG" id="pht:BLM14_13330"/>
<dbReference type="Proteomes" id="UP000232163">
    <property type="component" value="Unassembled WGS sequence"/>
</dbReference>
<dbReference type="InterPro" id="IPR011322">
    <property type="entry name" value="N-reg_PII-like_a/b"/>
</dbReference>
<keyword evidence="3" id="KW-1185">Reference proteome</keyword>
<feature type="domain" description="DUF2007" evidence="1">
    <location>
        <begin position="1"/>
        <end position="65"/>
    </location>
</feature>
<evidence type="ECO:0000313" key="3">
    <source>
        <dbReference type="Proteomes" id="UP000232163"/>
    </source>
</evidence>
<dbReference type="Pfam" id="PF09413">
    <property type="entry name" value="DUF2007"/>
    <property type="match status" value="1"/>
</dbReference>
<dbReference type="RefSeq" id="WP_100001311.1">
    <property type="nucleotide sequence ID" value="NZ_CP017940.1"/>
</dbReference>
<organism evidence="2 3">
    <name type="scientific">Phyllobacterium zundukense</name>
    <dbReference type="NCBI Taxonomy" id="1867719"/>
    <lineage>
        <taxon>Bacteria</taxon>
        <taxon>Pseudomonadati</taxon>
        <taxon>Pseudomonadota</taxon>
        <taxon>Alphaproteobacteria</taxon>
        <taxon>Hyphomicrobiales</taxon>
        <taxon>Phyllobacteriaceae</taxon>
        <taxon>Phyllobacterium</taxon>
    </lineage>
</organism>